<evidence type="ECO:0000313" key="2">
    <source>
        <dbReference type="Proteomes" id="UP000642094"/>
    </source>
</evidence>
<dbReference type="RefSeq" id="WP_190402943.1">
    <property type="nucleotide sequence ID" value="NZ_JACJQB010000011.1"/>
</dbReference>
<name>A0ABR7ZWD9_9CYAN</name>
<dbReference type="InterPro" id="IPR029044">
    <property type="entry name" value="Nucleotide-diphossugar_trans"/>
</dbReference>
<dbReference type="Gene3D" id="3.90.550.10">
    <property type="entry name" value="Spore Coat Polysaccharide Biosynthesis Protein SpsA, Chain A"/>
    <property type="match status" value="1"/>
</dbReference>
<dbReference type="EMBL" id="JACJQB010000011">
    <property type="protein sequence ID" value="MBD2188084.1"/>
    <property type="molecule type" value="Genomic_DNA"/>
</dbReference>
<dbReference type="SUPFAM" id="SSF53448">
    <property type="entry name" value="Nucleotide-diphospho-sugar transferases"/>
    <property type="match status" value="1"/>
</dbReference>
<accession>A0ABR7ZWD9</accession>
<comment type="caution">
    <text evidence="1">The sequence shown here is derived from an EMBL/GenBank/DDBJ whole genome shotgun (WGS) entry which is preliminary data.</text>
</comment>
<proteinExistence type="predicted"/>
<sequence length="311" mass="36613">MTTWQLNTPVAFIIFNRPNTTSRVFEVIRQAKPPKLLVIADGARNNHLNDQQNCAATRAIIDKIDWNCELLKNYSDYNLGCRDRVSSGLNWVFEQVSEAIILEDDCLPHPSFFRFCEELLTKYRDDSRIMHISGDNFQLGKKRTQASYYFSRYNHCWGWASWRRAWHYYDVDMKLWSHIRDGNWLYDILGNSNYVKDWHKNFQGSCDRIIDSWDYQWAFACWVQSGLSILPNQNLVSNIGFSRGGTHTLRKNLLADLPLNAMEFPLNHPIAIARDLKADDYTQKLLFSRSLISKIRRRLWVNSSRNIFSRL</sequence>
<keyword evidence="2" id="KW-1185">Reference proteome</keyword>
<reference evidence="1 2" key="1">
    <citation type="journal article" date="2020" name="ISME J.">
        <title>Comparative genomics reveals insights into cyanobacterial evolution and habitat adaptation.</title>
        <authorList>
            <person name="Chen M.Y."/>
            <person name="Teng W.K."/>
            <person name="Zhao L."/>
            <person name="Hu C.X."/>
            <person name="Zhou Y.K."/>
            <person name="Han B.P."/>
            <person name="Song L.R."/>
            <person name="Shu W.S."/>
        </authorList>
    </citation>
    <scope>NUCLEOTIDE SEQUENCE [LARGE SCALE GENOMIC DNA]</scope>
    <source>
        <strain evidence="1 2">FACHB-723</strain>
    </source>
</reference>
<protein>
    <submittedName>
        <fullName evidence="1">Glycosyltransferase family 2 protein</fullName>
    </submittedName>
</protein>
<organism evidence="1 2">
    <name type="scientific">Pseudanabaena mucicola FACHB-723</name>
    <dbReference type="NCBI Taxonomy" id="2692860"/>
    <lineage>
        <taxon>Bacteria</taxon>
        <taxon>Bacillati</taxon>
        <taxon>Cyanobacteriota</taxon>
        <taxon>Cyanophyceae</taxon>
        <taxon>Pseudanabaenales</taxon>
        <taxon>Pseudanabaenaceae</taxon>
        <taxon>Pseudanabaena</taxon>
    </lineage>
</organism>
<dbReference type="Proteomes" id="UP000642094">
    <property type="component" value="Unassembled WGS sequence"/>
</dbReference>
<evidence type="ECO:0000313" key="1">
    <source>
        <dbReference type="EMBL" id="MBD2188084.1"/>
    </source>
</evidence>
<gene>
    <name evidence="1" type="ORF">H6F41_08000</name>
</gene>